<dbReference type="GO" id="GO:0051607">
    <property type="term" value="P:defense response to virus"/>
    <property type="evidence" value="ECO:0007669"/>
    <property type="project" value="UniProtKB-KW"/>
</dbReference>
<organism evidence="4 5">
    <name type="scientific">Thermogemmata fonticola</name>
    <dbReference type="NCBI Taxonomy" id="2755323"/>
    <lineage>
        <taxon>Bacteria</taxon>
        <taxon>Pseudomonadati</taxon>
        <taxon>Planctomycetota</taxon>
        <taxon>Planctomycetia</taxon>
        <taxon>Gemmatales</taxon>
        <taxon>Gemmataceae</taxon>
        <taxon>Thermogemmata</taxon>
    </lineage>
</organism>
<dbReference type="Proteomes" id="UP000542342">
    <property type="component" value="Unassembled WGS sequence"/>
</dbReference>
<feature type="domain" description="GGDEF" evidence="3">
    <location>
        <begin position="223"/>
        <end position="394"/>
    </location>
</feature>
<proteinExistence type="predicted"/>
<evidence type="ECO:0000313" key="5">
    <source>
        <dbReference type="Proteomes" id="UP000542342"/>
    </source>
</evidence>
<dbReference type="AlphaFoldDB" id="A0A7V8VBG7"/>
<name>A0A7V8VBG7_9BACT</name>
<evidence type="ECO:0000256" key="2">
    <source>
        <dbReference type="ARBA" id="ARBA00023118"/>
    </source>
</evidence>
<dbReference type="Gene3D" id="3.30.70.270">
    <property type="match status" value="1"/>
</dbReference>
<dbReference type="InterPro" id="IPR054767">
    <property type="entry name" value="Cas10-Cmr2_palm2"/>
</dbReference>
<dbReference type="RefSeq" id="WP_194536378.1">
    <property type="nucleotide sequence ID" value="NZ_JACEFB010000001.1"/>
</dbReference>
<keyword evidence="2" id="KW-0051">Antiviral defense</keyword>
<evidence type="ECO:0000313" key="4">
    <source>
        <dbReference type="EMBL" id="MBA2224970.1"/>
    </source>
</evidence>
<reference evidence="4 5" key="1">
    <citation type="submission" date="2020-07" db="EMBL/GenBank/DDBJ databases">
        <title>Thermogemmata thermophila gen. nov., sp. nov., a novel moderate thermophilic planctomycete from a Kamchatka hot spring.</title>
        <authorList>
            <person name="Elcheninov A.G."/>
            <person name="Podosokorskaya O.A."/>
            <person name="Kovaleva O.L."/>
            <person name="Novikov A."/>
            <person name="Bonch-Osmolovskaya E.A."/>
            <person name="Toshchakov S.V."/>
            <person name="Kublanov I.V."/>
        </authorList>
    </citation>
    <scope>NUCLEOTIDE SEQUENCE [LARGE SCALE GENOMIC DNA]</scope>
    <source>
        <strain evidence="4 5">2918</strain>
    </source>
</reference>
<dbReference type="PROSITE" id="PS50887">
    <property type="entry name" value="GGDEF"/>
    <property type="match status" value="1"/>
</dbReference>
<dbReference type="Pfam" id="PF22335">
    <property type="entry name" value="Cas10-Cmr2_palm2"/>
    <property type="match status" value="1"/>
</dbReference>
<dbReference type="EMBL" id="JACEFB010000001">
    <property type="protein sequence ID" value="MBA2224970.1"/>
    <property type="molecule type" value="Genomic_DNA"/>
</dbReference>
<evidence type="ECO:0000256" key="1">
    <source>
        <dbReference type="ARBA" id="ARBA00022741"/>
    </source>
</evidence>
<dbReference type="GO" id="GO:0000166">
    <property type="term" value="F:nucleotide binding"/>
    <property type="evidence" value="ECO:0007669"/>
    <property type="project" value="UniProtKB-KW"/>
</dbReference>
<keyword evidence="1" id="KW-0547">Nucleotide-binding</keyword>
<comment type="caution">
    <text evidence="4">The sequence shown here is derived from an EMBL/GenBank/DDBJ whole genome shotgun (WGS) entry which is preliminary data.</text>
</comment>
<keyword evidence="5" id="KW-1185">Reference proteome</keyword>
<evidence type="ECO:0000259" key="3">
    <source>
        <dbReference type="PROSITE" id="PS50887"/>
    </source>
</evidence>
<dbReference type="InterPro" id="IPR043128">
    <property type="entry name" value="Rev_trsase/Diguanyl_cyclase"/>
</dbReference>
<gene>
    <name evidence="4" type="ORF">H0921_02210</name>
</gene>
<dbReference type="InterPro" id="IPR000160">
    <property type="entry name" value="GGDEF_dom"/>
</dbReference>
<sequence length="550" mass="62212">MARFLVVIDTPGIKSFVFGTDALAEVRGASALLDRLNRFDTAEILEQAPHLRIQTVFANGGTGQFIVEAPDRAHVQEALDRLAAYYRQETGGEMWPLAGVAEWPETADYRTAVRMAYEHLHLLRNWGSCRLSIPTFPLVLECQSTSHLPAVGVYRWSGEQLLLSQASQCKRNESRRARRGILWSGWMAFLDESLGSQGQFYESADDLRPSTTVDIGDYAQRRGYIGLIYADGNAMGRLVQELNSPEVCQAFSELVDSSVRDACYEALSVVCELEIREVRNALQTGDHPRPLPADILLLGGDDLLVLLPAERALDFALNATAAFERLTRERQAQLPEAARRFFAERGLADRGLTISCGVALGPANYPFYLLRDLAEELLQSAKRGGSVDPQRTDYWAPSYIDFHQLAGSVSQDLSLIRQEDYRTDSDHPRTLRPYRRDHLEQLRQAALRLQQARIPRSKLHDLFEAALEPRWFLAQTRCRELFGRLREDNSHHERRGLWEALRTVRQPIDLFSYPWLKNGQRSPTALADLVEAHDLFSDTNRSNWCAGEDA</sequence>
<accession>A0A7V8VBG7</accession>
<protein>
    <recommendedName>
        <fullName evidence="3">GGDEF domain-containing protein</fullName>
    </recommendedName>
</protein>